<organism evidence="4 5">
    <name type="scientific">Biomphalaria pfeifferi</name>
    <name type="common">Bloodfluke planorb</name>
    <name type="synonym">Freshwater snail</name>
    <dbReference type="NCBI Taxonomy" id="112525"/>
    <lineage>
        <taxon>Eukaryota</taxon>
        <taxon>Metazoa</taxon>
        <taxon>Spiralia</taxon>
        <taxon>Lophotrochozoa</taxon>
        <taxon>Mollusca</taxon>
        <taxon>Gastropoda</taxon>
        <taxon>Heterobranchia</taxon>
        <taxon>Euthyneura</taxon>
        <taxon>Panpulmonata</taxon>
        <taxon>Hygrophila</taxon>
        <taxon>Lymnaeoidea</taxon>
        <taxon>Planorbidae</taxon>
        <taxon>Biomphalaria</taxon>
    </lineage>
</organism>
<evidence type="ECO:0000256" key="2">
    <source>
        <dbReference type="SAM" id="SignalP"/>
    </source>
</evidence>
<keyword evidence="1" id="KW-0472">Membrane</keyword>
<evidence type="ECO:0000256" key="1">
    <source>
        <dbReference type="SAM" id="Phobius"/>
    </source>
</evidence>
<protein>
    <submittedName>
        <fullName evidence="4">Peritrophin-1</fullName>
    </submittedName>
</protein>
<feature type="signal peptide" evidence="2">
    <location>
        <begin position="1"/>
        <end position="19"/>
    </location>
</feature>
<keyword evidence="1" id="KW-1133">Transmembrane helix</keyword>
<name>A0AAD8BFY2_BIOPF</name>
<dbReference type="Proteomes" id="UP001233172">
    <property type="component" value="Unassembled WGS sequence"/>
</dbReference>
<dbReference type="Gene3D" id="2.170.140.10">
    <property type="entry name" value="Chitin binding domain"/>
    <property type="match status" value="1"/>
</dbReference>
<dbReference type="InterPro" id="IPR036508">
    <property type="entry name" value="Chitin-bd_dom_sf"/>
</dbReference>
<dbReference type="AlphaFoldDB" id="A0AAD8BFY2"/>
<keyword evidence="2" id="KW-0732">Signal</keyword>
<sequence>MAFIQELTVLLTVFLLSQAQQTAQQNRPSQGFNCPQPSGQYEYREDCSKFWQCDNNQATLTDCPSQLMFNPAPGRNYCDWPHNVQNPGCTQLANRGLSQRLANLCQNNPYNGELNHAFHIGSPDLCNAFFICSKNYVHFPCLFCPSGMYFNVATGGCREIRSTEVNQACAGRQMIEHAEKVEELGSNMKQGQITRLYLFTAVLCVILIFWIYYKWETDSIT</sequence>
<feature type="chain" id="PRO_5042223481" evidence="2">
    <location>
        <begin position="20"/>
        <end position="221"/>
    </location>
</feature>
<feature type="domain" description="Chitin-binding type-2" evidence="3">
    <location>
        <begin position="102"/>
        <end position="171"/>
    </location>
</feature>
<gene>
    <name evidence="4" type="ORF">Bpfe_016824</name>
</gene>
<keyword evidence="1" id="KW-0812">Transmembrane</keyword>
<feature type="transmembrane region" description="Helical" evidence="1">
    <location>
        <begin position="196"/>
        <end position="213"/>
    </location>
</feature>
<accession>A0AAD8BFY2</accession>
<dbReference type="InterPro" id="IPR002557">
    <property type="entry name" value="Chitin-bd_dom"/>
</dbReference>
<dbReference type="SMART" id="SM00494">
    <property type="entry name" value="ChtBD2"/>
    <property type="match status" value="2"/>
</dbReference>
<dbReference type="PROSITE" id="PS50940">
    <property type="entry name" value="CHIT_BIND_II"/>
    <property type="match status" value="2"/>
</dbReference>
<evidence type="ECO:0000313" key="4">
    <source>
        <dbReference type="EMBL" id="KAK0053830.1"/>
    </source>
</evidence>
<reference evidence="4" key="2">
    <citation type="submission" date="2023-04" db="EMBL/GenBank/DDBJ databases">
        <authorList>
            <person name="Bu L."/>
            <person name="Lu L."/>
            <person name="Laidemitt M.R."/>
            <person name="Zhang S.M."/>
            <person name="Mutuku M."/>
            <person name="Mkoji G."/>
            <person name="Steinauer M."/>
            <person name="Loker E.S."/>
        </authorList>
    </citation>
    <scope>NUCLEOTIDE SEQUENCE</scope>
    <source>
        <strain evidence="4">KasaAsao</strain>
        <tissue evidence="4">Whole Snail</tissue>
    </source>
</reference>
<dbReference type="EMBL" id="JASAOG010000083">
    <property type="protein sequence ID" value="KAK0053830.1"/>
    <property type="molecule type" value="Genomic_DNA"/>
</dbReference>
<feature type="domain" description="Chitin-binding type-2" evidence="3">
    <location>
        <begin position="31"/>
        <end position="91"/>
    </location>
</feature>
<reference evidence="4" key="1">
    <citation type="journal article" date="2023" name="PLoS Negl. Trop. Dis.">
        <title>A genome sequence for Biomphalaria pfeifferi, the major vector snail for the human-infecting parasite Schistosoma mansoni.</title>
        <authorList>
            <person name="Bu L."/>
            <person name="Lu L."/>
            <person name="Laidemitt M.R."/>
            <person name="Zhang S.M."/>
            <person name="Mutuku M."/>
            <person name="Mkoji G."/>
            <person name="Steinauer M."/>
            <person name="Loker E.S."/>
        </authorList>
    </citation>
    <scope>NUCLEOTIDE SEQUENCE</scope>
    <source>
        <strain evidence="4">KasaAsao</strain>
    </source>
</reference>
<dbReference type="Pfam" id="PF01607">
    <property type="entry name" value="CBM_14"/>
    <property type="match status" value="1"/>
</dbReference>
<dbReference type="GO" id="GO:0008061">
    <property type="term" value="F:chitin binding"/>
    <property type="evidence" value="ECO:0007669"/>
    <property type="project" value="InterPro"/>
</dbReference>
<dbReference type="SUPFAM" id="SSF57625">
    <property type="entry name" value="Invertebrate chitin-binding proteins"/>
    <property type="match status" value="2"/>
</dbReference>
<keyword evidence="5" id="KW-1185">Reference proteome</keyword>
<proteinExistence type="predicted"/>
<feature type="non-terminal residue" evidence="4">
    <location>
        <position position="1"/>
    </location>
</feature>
<evidence type="ECO:0000313" key="5">
    <source>
        <dbReference type="Proteomes" id="UP001233172"/>
    </source>
</evidence>
<dbReference type="GO" id="GO:0005576">
    <property type="term" value="C:extracellular region"/>
    <property type="evidence" value="ECO:0007669"/>
    <property type="project" value="InterPro"/>
</dbReference>
<comment type="caution">
    <text evidence="4">The sequence shown here is derived from an EMBL/GenBank/DDBJ whole genome shotgun (WGS) entry which is preliminary data.</text>
</comment>
<evidence type="ECO:0000259" key="3">
    <source>
        <dbReference type="PROSITE" id="PS50940"/>
    </source>
</evidence>